<dbReference type="EMBL" id="FN649736">
    <property type="protein sequence ID" value="CBN79845.1"/>
    <property type="molecule type" value="Genomic_DNA"/>
</dbReference>
<dbReference type="SUPFAM" id="SSF47473">
    <property type="entry name" value="EF-hand"/>
    <property type="match status" value="1"/>
</dbReference>
<evidence type="ECO:0000313" key="1">
    <source>
        <dbReference type="EMBL" id="CBN79845.1"/>
    </source>
</evidence>
<dbReference type="OrthoDB" id="191686at2759"/>
<organism evidence="1 2">
    <name type="scientific">Ectocarpus siliculosus</name>
    <name type="common">Brown alga</name>
    <name type="synonym">Conferva siliculosa</name>
    <dbReference type="NCBI Taxonomy" id="2880"/>
    <lineage>
        <taxon>Eukaryota</taxon>
        <taxon>Sar</taxon>
        <taxon>Stramenopiles</taxon>
        <taxon>Ochrophyta</taxon>
        <taxon>PX clade</taxon>
        <taxon>Phaeophyceae</taxon>
        <taxon>Ectocarpales</taxon>
        <taxon>Ectocarpaceae</taxon>
        <taxon>Ectocarpus</taxon>
    </lineage>
</organism>
<gene>
    <name evidence="1" type="ORF">Esi_0014_0215</name>
</gene>
<protein>
    <recommendedName>
        <fullName evidence="3">EF-hand domain-containing protein</fullName>
    </recommendedName>
</protein>
<keyword evidence="2" id="KW-1185">Reference proteome</keyword>
<reference evidence="1 2" key="1">
    <citation type="journal article" date="2010" name="Nature">
        <title>The Ectocarpus genome and the independent evolution of multicellularity in brown algae.</title>
        <authorList>
            <person name="Cock J.M."/>
            <person name="Sterck L."/>
            <person name="Rouze P."/>
            <person name="Scornet D."/>
            <person name="Allen A.E."/>
            <person name="Amoutzias G."/>
            <person name="Anthouard V."/>
            <person name="Artiguenave F."/>
            <person name="Aury J.M."/>
            <person name="Badger J.H."/>
            <person name="Beszteri B."/>
            <person name="Billiau K."/>
            <person name="Bonnet E."/>
            <person name="Bothwell J.H."/>
            <person name="Bowler C."/>
            <person name="Boyen C."/>
            <person name="Brownlee C."/>
            <person name="Carrano C.J."/>
            <person name="Charrier B."/>
            <person name="Cho G.Y."/>
            <person name="Coelho S.M."/>
            <person name="Collen J."/>
            <person name="Corre E."/>
            <person name="Da Silva C."/>
            <person name="Delage L."/>
            <person name="Delaroque N."/>
            <person name="Dittami S.M."/>
            <person name="Doulbeau S."/>
            <person name="Elias M."/>
            <person name="Farnham G."/>
            <person name="Gachon C.M."/>
            <person name="Gschloessl B."/>
            <person name="Heesch S."/>
            <person name="Jabbari K."/>
            <person name="Jubin C."/>
            <person name="Kawai H."/>
            <person name="Kimura K."/>
            <person name="Kloareg B."/>
            <person name="Kupper F.C."/>
            <person name="Lang D."/>
            <person name="Le Bail A."/>
            <person name="Leblanc C."/>
            <person name="Lerouge P."/>
            <person name="Lohr M."/>
            <person name="Lopez P.J."/>
            <person name="Martens C."/>
            <person name="Maumus F."/>
            <person name="Michel G."/>
            <person name="Miranda-Saavedra D."/>
            <person name="Morales J."/>
            <person name="Moreau H."/>
            <person name="Motomura T."/>
            <person name="Nagasato C."/>
            <person name="Napoli C.A."/>
            <person name="Nelson D.R."/>
            <person name="Nyvall-Collen P."/>
            <person name="Peters A.F."/>
            <person name="Pommier C."/>
            <person name="Potin P."/>
            <person name="Poulain J."/>
            <person name="Quesneville H."/>
            <person name="Read B."/>
            <person name="Rensing S.A."/>
            <person name="Ritter A."/>
            <person name="Rousvoal S."/>
            <person name="Samanta M."/>
            <person name="Samson G."/>
            <person name="Schroeder D.C."/>
            <person name="Segurens B."/>
            <person name="Strittmatter M."/>
            <person name="Tonon T."/>
            <person name="Tregear J.W."/>
            <person name="Valentin K."/>
            <person name="von Dassow P."/>
            <person name="Yamagishi T."/>
            <person name="Van de Peer Y."/>
            <person name="Wincker P."/>
        </authorList>
    </citation>
    <scope>NUCLEOTIDE SEQUENCE [LARGE SCALE GENOMIC DNA]</scope>
    <source>
        <strain evidence="2">Ec32 / CCAP1310/4</strain>
    </source>
</reference>
<dbReference type="Proteomes" id="UP000002630">
    <property type="component" value="Linkage Group LG11"/>
</dbReference>
<evidence type="ECO:0000313" key="2">
    <source>
        <dbReference type="Proteomes" id="UP000002630"/>
    </source>
</evidence>
<name>D8LF25_ECTSI</name>
<proteinExistence type="predicted"/>
<sequence length="138" mass="15603">MAFFGLTALGPQNSFQVALLDFSYLDVFTALDMEKAFNIVDHQKRGYIHSDQVEAFLTELYHGKPIACDLARFMEKKKSLEGQENRVTLDDIQSTMAQLRKEAKYVTRGVFAPNSELEIAFLKQATAPFGLLSKFTVE</sequence>
<dbReference type="InterPro" id="IPR011992">
    <property type="entry name" value="EF-hand-dom_pair"/>
</dbReference>
<evidence type="ECO:0008006" key="3">
    <source>
        <dbReference type="Google" id="ProtNLM"/>
    </source>
</evidence>
<dbReference type="EMBL" id="FN648000">
    <property type="protein sequence ID" value="CBN79845.1"/>
    <property type="molecule type" value="Genomic_DNA"/>
</dbReference>
<accession>D8LF25</accession>
<dbReference type="InParanoid" id="D8LF25"/>
<dbReference type="AlphaFoldDB" id="D8LF25"/>